<dbReference type="EMBL" id="CDMY01000265">
    <property type="protein sequence ID" value="CEL98194.1"/>
    <property type="molecule type" value="Genomic_DNA"/>
</dbReference>
<dbReference type="InterPro" id="IPR038207">
    <property type="entry name" value="DIX_dom_sf"/>
</dbReference>
<dbReference type="OrthoDB" id="10007451at2759"/>
<name>A0A0G4EMJ1_VITBC</name>
<dbReference type="PROSITE" id="PS50841">
    <property type="entry name" value="DIX"/>
    <property type="match status" value="1"/>
</dbReference>
<organism evidence="4 5">
    <name type="scientific">Vitrella brassicaformis (strain CCMP3155)</name>
    <dbReference type="NCBI Taxonomy" id="1169540"/>
    <lineage>
        <taxon>Eukaryota</taxon>
        <taxon>Sar</taxon>
        <taxon>Alveolata</taxon>
        <taxon>Colpodellida</taxon>
        <taxon>Vitrellaceae</taxon>
        <taxon>Vitrella</taxon>
    </lineage>
</organism>
<dbReference type="PANTHER" id="PTHR42509:SF1">
    <property type="entry name" value="DIX DOMAIN-CONTAINING PROTEIN"/>
    <property type="match status" value="1"/>
</dbReference>
<dbReference type="PANTHER" id="PTHR42509">
    <property type="entry name" value="DIX DOMAIN-CONTAINING PROTEIN"/>
    <property type="match status" value="1"/>
</dbReference>
<sequence length="274" mass="29158">MSRASEPRSQGQLPTLIHYHLPGDKDDPDHPNAFPILKSPEEIKLKDVKQKFPLPGVYHFRFKYRQESSFVWIDVTNDDSRVPMFNQKVVAKVLRISWHSDKDHPGKKRPDSIIAPKASSFAAPHPSPPPTSHATANTTTIGSHAPQQADTSTGTTGGHRDERSDAGGPSRPANLGPAMSNENLIGLDMGGGGGAGAGSGGNQADMLIFDTAPASGANKASGGVPRTPSPQPSPQPKPTPGKHDDFDMFFGQPHYISTEHNPTHKHKAGGAVSA</sequence>
<evidence type="ECO:0000256" key="1">
    <source>
        <dbReference type="ARBA" id="ARBA00022687"/>
    </source>
</evidence>
<dbReference type="Pfam" id="PF00778">
    <property type="entry name" value="DIX"/>
    <property type="match status" value="1"/>
</dbReference>
<evidence type="ECO:0000256" key="2">
    <source>
        <dbReference type="SAM" id="MobiDB-lite"/>
    </source>
</evidence>
<dbReference type="Gene3D" id="2.40.240.130">
    <property type="match status" value="1"/>
</dbReference>
<evidence type="ECO:0000313" key="4">
    <source>
        <dbReference type="EMBL" id="CEL98194.1"/>
    </source>
</evidence>
<dbReference type="AlphaFoldDB" id="A0A0G4EMJ1"/>
<proteinExistence type="predicted"/>
<dbReference type="GO" id="GO:0016055">
    <property type="term" value="P:Wnt signaling pathway"/>
    <property type="evidence" value="ECO:0007669"/>
    <property type="project" value="UniProtKB-KW"/>
</dbReference>
<dbReference type="VEuPathDB" id="CryptoDB:Vbra_7843"/>
<protein>
    <recommendedName>
        <fullName evidence="3">DIX domain-containing protein</fullName>
    </recommendedName>
</protein>
<evidence type="ECO:0000259" key="3">
    <source>
        <dbReference type="PROSITE" id="PS50841"/>
    </source>
</evidence>
<gene>
    <name evidence="4" type="ORF">Vbra_7843</name>
</gene>
<dbReference type="InterPro" id="IPR029071">
    <property type="entry name" value="Ubiquitin-like_domsf"/>
</dbReference>
<reference evidence="4 5" key="1">
    <citation type="submission" date="2014-11" db="EMBL/GenBank/DDBJ databases">
        <authorList>
            <person name="Zhu J."/>
            <person name="Qi W."/>
            <person name="Song R."/>
        </authorList>
    </citation>
    <scope>NUCLEOTIDE SEQUENCE [LARGE SCALE GENOMIC DNA]</scope>
</reference>
<feature type="region of interest" description="Disordered" evidence="2">
    <location>
        <begin position="213"/>
        <end position="274"/>
    </location>
</feature>
<accession>A0A0G4EMJ1</accession>
<evidence type="ECO:0000313" key="5">
    <source>
        <dbReference type="Proteomes" id="UP000041254"/>
    </source>
</evidence>
<feature type="domain" description="DIX" evidence="3">
    <location>
        <begin position="12"/>
        <end position="97"/>
    </location>
</feature>
<feature type="compositionally biased region" description="Pro residues" evidence="2">
    <location>
        <begin position="227"/>
        <end position="239"/>
    </location>
</feature>
<keyword evidence="5" id="KW-1185">Reference proteome</keyword>
<feature type="region of interest" description="Disordered" evidence="2">
    <location>
        <begin position="118"/>
        <end position="187"/>
    </location>
</feature>
<dbReference type="SUPFAM" id="SSF54236">
    <property type="entry name" value="Ubiquitin-like"/>
    <property type="match status" value="1"/>
</dbReference>
<dbReference type="Proteomes" id="UP000041254">
    <property type="component" value="Unassembled WGS sequence"/>
</dbReference>
<feature type="compositionally biased region" description="Polar residues" evidence="2">
    <location>
        <begin position="141"/>
        <end position="154"/>
    </location>
</feature>
<dbReference type="InParanoid" id="A0A0G4EMJ1"/>
<keyword evidence="1" id="KW-0879">Wnt signaling pathway</keyword>
<feature type="region of interest" description="Disordered" evidence="2">
    <location>
        <begin position="1"/>
        <end position="20"/>
    </location>
</feature>
<dbReference type="InterPro" id="IPR001158">
    <property type="entry name" value="DIX"/>
</dbReference>